<gene>
    <name evidence="1" type="ORF">DMENIID0002_13150</name>
</gene>
<name>A0AAT9GA32_9RICK</name>
<sequence>MELLWRHKIYDIIMVKIFDRIHNLETVSIKSLGKIKKIIEETFKNFISISMCCGTKQLENILTTYMLQTFTNY</sequence>
<evidence type="ECO:0000313" key="1">
    <source>
        <dbReference type="EMBL" id="BFD46669.1"/>
    </source>
</evidence>
<protein>
    <recommendedName>
        <fullName evidence="2">Guanosine polyphosphate pyrophosphohydrolase/synthetase</fullName>
    </recommendedName>
</protein>
<accession>A0AAT9GA32</accession>
<dbReference type="AlphaFoldDB" id="A0AAT9GA32"/>
<dbReference type="SUPFAM" id="SSF109604">
    <property type="entry name" value="HD-domain/PDEase-like"/>
    <property type="match status" value="1"/>
</dbReference>
<evidence type="ECO:0008006" key="2">
    <source>
        <dbReference type="Google" id="ProtNLM"/>
    </source>
</evidence>
<proteinExistence type="predicted"/>
<reference evidence="1" key="1">
    <citation type="submission" date="2024-01" db="EMBL/GenBank/DDBJ databases">
        <title>Sequencing the genomes of a sandfly, Sergentomyia squamirostris, and its two endosymbionts.</title>
        <authorList>
            <person name="Itokawa K."/>
            <person name="Sanjoba C."/>
        </authorList>
    </citation>
    <scope>NUCLEOTIDE SEQUENCE</scope>
    <source>
        <strain evidence="1">RiSSQ</strain>
    </source>
</reference>
<dbReference type="EMBL" id="AP029170">
    <property type="protein sequence ID" value="BFD46669.1"/>
    <property type="molecule type" value="Genomic_DNA"/>
</dbReference>
<dbReference type="Gene3D" id="1.10.3210.10">
    <property type="entry name" value="Hypothetical protein af1432"/>
    <property type="match status" value="1"/>
</dbReference>
<organism evidence="1">
    <name type="scientific">Candidatus Tisiphia endosymbiont of Sergentomyia squamirostris</name>
    <dbReference type="NCBI Taxonomy" id="3113639"/>
    <lineage>
        <taxon>Bacteria</taxon>
        <taxon>Pseudomonadati</taxon>
        <taxon>Pseudomonadota</taxon>
        <taxon>Alphaproteobacteria</taxon>
        <taxon>Rickettsiales</taxon>
        <taxon>Rickettsiaceae</taxon>
        <taxon>Rickettsieae</taxon>
        <taxon>Candidatus Tisiphia</taxon>
    </lineage>
</organism>